<accession>A0AAN4UV59</accession>
<dbReference type="EMBL" id="BNAB01000040">
    <property type="protein sequence ID" value="GHE06362.1"/>
    <property type="molecule type" value="Genomic_DNA"/>
</dbReference>
<reference evidence="1" key="2">
    <citation type="submission" date="2023-06" db="EMBL/GenBank/DDBJ databases">
        <authorList>
            <person name="Sun Q."/>
            <person name="Zhou Y."/>
        </authorList>
    </citation>
    <scope>NUCLEOTIDE SEQUENCE</scope>
    <source>
        <strain evidence="1">CGMCC 1.10859</strain>
    </source>
</reference>
<protein>
    <submittedName>
        <fullName evidence="1">Uncharacterized protein</fullName>
    </submittedName>
</protein>
<evidence type="ECO:0000313" key="2">
    <source>
        <dbReference type="Proteomes" id="UP000634647"/>
    </source>
</evidence>
<name>A0AAN4UV59_9RHOB</name>
<comment type="caution">
    <text evidence="1">The sequence shown here is derived from an EMBL/GenBank/DDBJ whole genome shotgun (WGS) entry which is preliminary data.</text>
</comment>
<evidence type="ECO:0000313" key="1">
    <source>
        <dbReference type="EMBL" id="GHE06362.1"/>
    </source>
</evidence>
<reference evidence="1" key="1">
    <citation type="journal article" date="2014" name="Int. J. Syst. Evol. Microbiol.">
        <title>Complete genome sequence of Corynebacterium casei LMG S-19264T (=DSM 44701T), isolated from a smear-ripened cheese.</title>
        <authorList>
            <consortium name="US DOE Joint Genome Institute (JGI-PGF)"/>
            <person name="Walter F."/>
            <person name="Albersmeier A."/>
            <person name="Kalinowski J."/>
            <person name="Ruckert C."/>
        </authorList>
    </citation>
    <scope>NUCLEOTIDE SEQUENCE</scope>
    <source>
        <strain evidence="1">CGMCC 1.10859</strain>
    </source>
</reference>
<gene>
    <name evidence="1" type="ORF">GCM10008024_40510</name>
</gene>
<organism evidence="1 2">
    <name type="scientific">Allgaiera indica</name>
    <dbReference type="NCBI Taxonomy" id="765699"/>
    <lineage>
        <taxon>Bacteria</taxon>
        <taxon>Pseudomonadati</taxon>
        <taxon>Pseudomonadota</taxon>
        <taxon>Alphaproteobacteria</taxon>
        <taxon>Rhodobacterales</taxon>
        <taxon>Paracoccaceae</taxon>
        <taxon>Allgaiera</taxon>
    </lineage>
</organism>
<dbReference type="AlphaFoldDB" id="A0AAN4UV59"/>
<dbReference type="Proteomes" id="UP000634647">
    <property type="component" value="Unassembled WGS sequence"/>
</dbReference>
<proteinExistence type="predicted"/>
<sequence>MPDIDRIRNVVIKNARGHVLFEHGQPARGEPAHVAIEPLQILTPEAVRSFETIDYGPGWPEVGRRLMSRLISGEDMRPDGWVIVQPNVYRFAVVDDGQFVVRTVIREYLATEVVWDR</sequence>